<gene>
    <name evidence="2" type="ORF">BS1321_14760</name>
</gene>
<evidence type="ECO:0000256" key="1">
    <source>
        <dbReference type="SAM" id="Phobius"/>
    </source>
</evidence>
<dbReference type="Proteomes" id="UP000214618">
    <property type="component" value="Chromosome"/>
</dbReference>
<organism evidence="2 3">
    <name type="scientific">Peribacillus simplex NBRC 15720 = DSM 1321</name>
    <dbReference type="NCBI Taxonomy" id="1349754"/>
    <lineage>
        <taxon>Bacteria</taxon>
        <taxon>Bacillati</taxon>
        <taxon>Bacillota</taxon>
        <taxon>Bacilli</taxon>
        <taxon>Bacillales</taxon>
        <taxon>Bacillaceae</taxon>
        <taxon>Peribacillus</taxon>
    </lineage>
</organism>
<keyword evidence="1" id="KW-0812">Transmembrane</keyword>
<reference evidence="2 3" key="1">
    <citation type="submission" date="2016-10" db="EMBL/GenBank/DDBJ databases">
        <title>The whole genome sequencing and assembly of Bacillus simplex DSM 1321 strain.</title>
        <authorList>
            <person name="Park M.-K."/>
            <person name="Lee Y.-J."/>
            <person name="Yi H."/>
            <person name="Bahn Y.-S."/>
            <person name="Kim J.F."/>
            <person name="Lee D.-W."/>
        </authorList>
    </citation>
    <scope>NUCLEOTIDE SEQUENCE [LARGE SCALE GENOMIC DNA]</scope>
    <source>
        <strain evidence="2 3">DSM 1321</strain>
    </source>
</reference>
<sequence length="141" mass="17138">MSFSCFGIINFHPFLYKRFHIWGNPFNKFSYFIDFQIDLIYNSNSFSEYMQFSCQVYKNAIFNKLSKKTPSIDKFFCTLRHVFLHIMPCFFALLFIWFNLNTFQILLKEYIQRIFLSKSIFLHFIPLNVIFFASFLHLIII</sequence>
<keyword evidence="1" id="KW-0472">Membrane</keyword>
<feature type="transmembrane region" description="Helical" evidence="1">
    <location>
        <begin position="120"/>
        <end position="140"/>
    </location>
</feature>
<accession>A0A223EIJ6</accession>
<evidence type="ECO:0000313" key="2">
    <source>
        <dbReference type="EMBL" id="ASS95078.1"/>
    </source>
</evidence>
<proteinExistence type="predicted"/>
<feature type="transmembrane region" description="Helical" evidence="1">
    <location>
        <begin position="82"/>
        <end position="100"/>
    </location>
</feature>
<evidence type="ECO:0000313" key="3">
    <source>
        <dbReference type="Proteomes" id="UP000214618"/>
    </source>
</evidence>
<dbReference type="AlphaFoldDB" id="A0A223EIJ6"/>
<name>A0A223EIJ6_9BACI</name>
<dbReference type="EMBL" id="CP017704">
    <property type="protein sequence ID" value="ASS95078.1"/>
    <property type="molecule type" value="Genomic_DNA"/>
</dbReference>
<keyword evidence="1" id="KW-1133">Transmembrane helix</keyword>
<protein>
    <submittedName>
        <fullName evidence="2">Uncharacterized protein</fullName>
    </submittedName>
</protein>